<feature type="transmembrane region" description="Helical" evidence="7">
    <location>
        <begin position="234"/>
        <end position="250"/>
    </location>
</feature>
<dbReference type="STRING" id="297318.BK138_07395"/>
<evidence type="ECO:0000256" key="2">
    <source>
        <dbReference type="ARBA" id="ARBA00007400"/>
    </source>
</evidence>
<keyword evidence="10" id="KW-1185">Reference proteome</keyword>
<evidence type="ECO:0000256" key="1">
    <source>
        <dbReference type="ARBA" id="ARBA00004651"/>
    </source>
</evidence>
<feature type="transmembrane region" description="Helical" evidence="7">
    <location>
        <begin position="270"/>
        <end position="291"/>
    </location>
</feature>
<evidence type="ECO:0000256" key="3">
    <source>
        <dbReference type="ARBA" id="ARBA00022475"/>
    </source>
</evidence>
<feature type="transmembrane region" description="Helical" evidence="7">
    <location>
        <begin position="44"/>
        <end position="68"/>
    </location>
</feature>
<dbReference type="InterPro" id="IPR002656">
    <property type="entry name" value="Acyl_transf_3_dom"/>
</dbReference>
<proteinExistence type="inferred from homology"/>
<dbReference type="Pfam" id="PF01757">
    <property type="entry name" value="Acyl_transf_3"/>
    <property type="match status" value="1"/>
</dbReference>
<evidence type="ECO:0000256" key="4">
    <source>
        <dbReference type="ARBA" id="ARBA00022692"/>
    </source>
</evidence>
<feature type="transmembrane region" description="Helical" evidence="7">
    <location>
        <begin position="12"/>
        <end position="32"/>
    </location>
</feature>
<keyword evidence="6 7" id="KW-0472">Membrane</keyword>
<evidence type="ECO:0000256" key="7">
    <source>
        <dbReference type="SAM" id="Phobius"/>
    </source>
</evidence>
<comment type="subcellular location">
    <subcellularLocation>
        <location evidence="1">Cell membrane</location>
        <topology evidence="1">Multi-pass membrane protein</topology>
    </subcellularLocation>
</comment>
<dbReference type="PANTHER" id="PTHR40074:SF2">
    <property type="entry name" value="O-ACETYLTRANSFERASE WECH"/>
    <property type="match status" value="1"/>
</dbReference>
<name>A0A1R1F2P0_9BACL</name>
<gene>
    <name evidence="9" type="ORF">BK138_07395</name>
</gene>
<feature type="transmembrane region" description="Helical" evidence="7">
    <location>
        <begin position="160"/>
        <end position="178"/>
    </location>
</feature>
<accession>A0A1R1F2P0</accession>
<comment type="similarity">
    <text evidence="2">Belongs to the acyltransferase 3 family.</text>
</comment>
<protein>
    <recommendedName>
        <fullName evidence="8">Acyltransferase 3 domain-containing protein</fullName>
    </recommendedName>
</protein>
<evidence type="ECO:0000313" key="10">
    <source>
        <dbReference type="Proteomes" id="UP000187172"/>
    </source>
</evidence>
<dbReference type="EMBL" id="MRTP01000001">
    <property type="protein sequence ID" value="OMF58345.1"/>
    <property type="molecule type" value="Genomic_DNA"/>
</dbReference>
<keyword evidence="5 7" id="KW-1133">Transmembrane helix</keyword>
<dbReference type="PANTHER" id="PTHR40074">
    <property type="entry name" value="O-ACETYLTRANSFERASE WECH"/>
    <property type="match status" value="1"/>
</dbReference>
<evidence type="ECO:0000259" key="8">
    <source>
        <dbReference type="Pfam" id="PF01757"/>
    </source>
</evidence>
<dbReference type="GO" id="GO:0016413">
    <property type="term" value="F:O-acetyltransferase activity"/>
    <property type="evidence" value="ECO:0007669"/>
    <property type="project" value="TreeGrafter"/>
</dbReference>
<organism evidence="9 10">
    <name type="scientific">Paenibacillus rhizosphaerae</name>
    <dbReference type="NCBI Taxonomy" id="297318"/>
    <lineage>
        <taxon>Bacteria</taxon>
        <taxon>Bacillati</taxon>
        <taxon>Bacillota</taxon>
        <taxon>Bacilli</taxon>
        <taxon>Bacillales</taxon>
        <taxon>Paenibacillaceae</taxon>
        <taxon>Paenibacillus</taxon>
    </lineage>
</organism>
<evidence type="ECO:0000313" key="9">
    <source>
        <dbReference type="EMBL" id="OMF58345.1"/>
    </source>
</evidence>
<dbReference type="Proteomes" id="UP000187172">
    <property type="component" value="Unassembled WGS sequence"/>
</dbReference>
<keyword evidence="4 7" id="KW-0812">Transmembrane</keyword>
<comment type="caution">
    <text evidence="9">The sequence shown here is derived from an EMBL/GenBank/DDBJ whole genome shotgun (WGS) entry which is preliminary data.</text>
</comment>
<feature type="transmembrane region" description="Helical" evidence="7">
    <location>
        <begin position="127"/>
        <end position="148"/>
    </location>
</feature>
<feature type="transmembrane region" description="Helical" evidence="7">
    <location>
        <begin position="340"/>
        <end position="365"/>
    </location>
</feature>
<reference evidence="9 10" key="1">
    <citation type="submission" date="2016-11" db="EMBL/GenBank/DDBJ databases">
        <title>Paenibacillus species isolates.</title>
        <authorList>
            <person name="Beno S.M."/>
        </authorList>
    </citation>
    <scope>NUCLEOTIDE SEQUENCE [LARGE SCALE GENOMIC DNA]</scope>
    <source>
        <strain evidence="9 10">FSL R5-0378</strain>
    </source>
</reference>
<feature type="transmembrane region" description="Helical" evidence="7">
    <location>
        <begin position="312"/>
        <end position="328"/>
    </location>
</feature>
<evidence type="ECO:0000256" key="5">
    <source>
        <dbReference type="ARBA" id="ARBA00022989"/>
    </source>
</evidence>
<feature type="transmembrane region" description="Helical" evidence="7">
    <location>
        <begin position="88"/>
        <end position="107"/>
    </location>
</feature>
<dbReference type="AlphaFoldDB" id="A0A1R1F2P0"/>
<feature type="domain" description="Acyltransferase 3" evidence="8">
    <location>
        <begin position="8"/>
        <end position="359"/>
    </location>
</feature>
<dbReference type="GO" id="GO:0005886">
    <property type="term" value="C:plasma membrane"/>
    <property type="evidence" value="ECO:0007669"/>
    <property type="project" value="UniProtKB-SubCell"/>
</dbReference>
<sequence length="387" mass="44580">MSKKARIQEIELLRGLAFLAVAMQHAIAHYSIVGGVAMEDGVIMTLLLMAAKFAVPVFIFITGMVLFYNYDGPLRYGVFMRKRFSDVLVPYILWSAVYFGISQQWNFGSPEQWGKWAMMLFTGKNSYHLWYVVMIMQFYLLFPVFRMLIRRIMQAAPHRLWTALLVLSGLAYLVLLYFRPDISALLTKADIPFLTSFFTAYADRNFVYFMFYFILGAAAGMYPERWRWAVEKGGVIYTAVFWILFGYFTYKLVASFQTADGLNINFNAVSLLRPLIAVFLVSSVFVIYRYALQWTRQAGPRAQRAMSLLGKYSYGTYLAHALMLRYTYSFDAWWFAGWNVAVRMLMSFIICVLLSYLLIVVLSYLPFGKWTAGVTSLRKKASPPKAA</sequence>
<evidence type="ECO:0000256" key="6">
    <source>
        <dbReference type="ARBA" id="ARBA00023136"/>
    </source>
</evidence>
<dbReference type="RefSeq" id="WP_076167844.1">
    <property type="nucleotide sequence ID" value="NZ_MRTP01000001.1"/>
</dbReference>
<dbReference type="GO" id="GO:0009246">
    <property type="term" value="P:enterobacterial common antigen biosynthetic process"/>
    <property type="evidence" value="ECO:0007669"/>
    <property type="project" value="TreeGrafter"/>
</dbReference>
<keyword evidence="3" id="KW-1003">Cell membrane</keyword>